<dbReference type="GO" id="GO:0003677">
    <property type="term" value="F:DNA binding"/>
    <property type="evidence" value="ECO:0007669"/>
    <property type="project" value="InterPro"/>
</dbReference>
<evidence type="ECO:0000259" key="1">
    <source>
        <dbReference type="PROSITE" id="PS50943"/>
    </source>
</evidence>
<organism evidence="2 3">
    <name type="scientific">Rhodovulum steppense</name>
    <dbReference type="NCBI Taxonomy" id="540251"/>
    <lineage>
        <taxon>Bacteria</taxon>
        <taxon>Pseudomonadati</taxon>
        <taxon>Pseudomonadota</taxon>
        <taxon>Alphaproteobacteria</taxon>
        <taxon>Rhodobacterales</taxon>
        <taxon>Paracoccaceae</taxon>
        <taxon>Rhodovulum</taxon>
    </lineage>
</organism>
<dbReference type="SMART" id="SM00530">
    <property type="entry name" value="HTH_XRE"/>
    <property type="match status" value="1"/>
</dbReference>
<accession>A0A4R1YUQ2</accession>
<dbReference type="RefSeq" id="WP_132694682.1">
    <property type="nucleotide sequence ID" value="NZ_SLVM01000010.1"/>
</dbReference>
<dbReference type="CDD" id="cd00093">
    <property type="entry name" value="HTH_XRE"/>
    <property type="match status" value="1"/>
</dbReference>
<protein>
    <submittedName>
        <fullName evidence="2">Helix-turn-helix protein</fullName>
    </submittedName>
</protein>
<reference evidence="2 3" key="1">
    <citation type="submission" date="2019-03" db="EMBL/GenBank/DDBJ databases">
        <title>Genomic Encyclopedia of Type Strains, Phase IV (KMG-IV): sequencing the most valuable type-strain genomes for metagenomic binning, comparative biology and taxonomic classification.</title>
        <authorList>
            <person name="Goeker M."/>
        </authorList>
    </citation>
    <scope>NUCLEOTIDE SEQUENCE [LARGE SCALE GENOMIC DNA]</scope>
    <source>
        <strain evidence="2 3">DSM 21153</strain>
    </source>
</reference>
<dbReference type="Gene3D" id="1.10.260.40">
    <property type="entry name" value="lambda repressor-like DNA-binding domains"/>
    <property type="match status" value="1"/>
</dbReference>
<dbReference type="InterPro" id="IPR001387">
    <property type="entry name" value="Cro/C1-type_HTH"/>
</dbReference>
<dbReference type="EMBL" id="SLVM01000010">
    <property type="protein sequence ID" value="TCM84818.1"/>
    <property type="molecule type" value="Genomic_DNA"/>
</dbReference>
<dbReference type="AlphaFoldDB" id="A0A4R1YUQ2"/>
<dbReference type="InterPro" id="IPR010982">
    <property type="entry name" value="Lambda_DNA-bd_dom_sf"/>
</dbReference>
<comment type="caution">
    <text evidence="2">The sequence shown here is derived from an EMBL/GenBank/DDBJ whole genome shotgun (WGS) entry which is preliminary data.</text>
</comment>
<dbReference type="SUPFAM" id="SSF47413">
    <property type="entry name" value="lambda repressor-like DNA-binding domains"/>
    <property type="match status" value="1"/>
</dbReference>
<sequence length="148" mass="14885">MSGVSSRAQAGADKSGLGQRIRAAADHIGGLNVLAERLSGVSRRTLSDWVSDKTEPRASSLVEICEVTGADLSWLVTGEPQPQPQAQTCRQAAPSSLPADTGVLATLASAGAGLGFGDVAGGVALAVLFTAGLWVAYGTGLAMCGGCW</sequence>
<dbReference type="OrthoDB" id="5659783at2"/>
<evidence type="ECO:0000313" key="3">
    <source>
        <dbReference type="Proteomes" id="UP000295277"/>
    </source>
</evidence>
<evidence type="ECO:0000313" key="2">
    <source>
        <dbReference type="EMBL" id="TCM84818.1"/>
    </source>
</evidence>
<name>A0A4R1YUQ2_9RHOB</name>
<dbReference type="Pfam" id="PF01381">
    <property type="entry name" value="HTH_3"/>
    <property type="match status" value="1"/>
</dbReference>
<dbReference type="Proteomes" id="UP000295277">
    <property type="component" value="Unassembled WGS sequence"/>
</dbReference>
<feature type="domain" description="HTH cro/C1-type" evidence="1">
    <location>
        <begin position="37"/>
        <end position="75"/>
    </location>
</feature>
<dbReference type="PROSITE" id="PS50943">
    <property type="entry name" value="HTH_CROC1"/>
    <property type="match status" value="1"/>
</dbReference>
<proteinExistence type="predicted"/>
<gene>
    <name evidence="2" type="ORF">EV216_110136</name>
</gene>
<keyword evidence="3" id="KW-1185">Reference proteome</keyword>